<evidence type="ECO:0000313" key="1">
    <source>
        <dbReference type="EMBL" id="MBW96972.1"/>
    </source>
</evidence>
<sequence length="29" mass="3473">MKGVLNPPPKSLFHLYFLVKFTYCSLYCY</sequence>
<organism evidence="1">
    <name type="scientific">Rhizophora mucronata</name>
    <name type="common">Asiatic mangrove</name>
    <dbReference type="NCBI Taxonomy" id="61149"/>
    <lineage>
        <taxon>Eukaryota</taxon>
        <taxon>Viridiplantae</taxon>
        <taxon>Streptophyta</taxon>
        <taxon>Embryophyta</taxon>
        <taxon>Tracheophyta</taxon>
        <taxon>Spermatophyta</taxon>
        <taxon>Magnoliopsida</taxon>
        <taxon>eudicotyledons</taxon>
        <taxon>Gunneridae</taxon>
        <taxon>Pentapetalae</taxon>
        <taxon>rosids</taxon>
        <taxon>fabids</taxon>
        <taxon>Malpighiales</taxon>
        <taxon>Rhizophoraceae</taxon>
        <taxon>Rhizophora</taxon>
    </lineage>
</organism>
<protein>
    <submittedName>
        <fullName evidence="1">Uncharacterized protein</fullName>
    </submittedName>
</protein>
<dbReference type="EMBL" id="GGEC01016489">
    <property type="protein sequence ID" value="MBW96972.1"/>
    <property type="molecule type" value="Transcribed_RNA"/>
</dbReference>
<reference evidence="1" key="1">
    <citation type="submission" date="2018-02" db="EMBL/GenBank/DDBJ databases">
        <title>Rhizophora mucronata_Transcriptome.</title>
        <authorList>
            <person name="Meera S.P."/>
            <person name="Sreeshan A."/>
            <person name="Augustine A."/>
        </authorList>
    </citation>
    <scope>NUCLEOTIDE SEQUENCE</scope>
    <source>
        <tissue evidence="1">Leaf</tissue>
    </source>
</reference>
<accession>A0A2P2JU36</accession>
<proteinExistence type="predicted"/>
<dbReference type="AlphaFoldDB" id="A0A2P2JU36"/>
<name>A0A2P2JU36_RHIMU</name>